<dbReference type="EMBL" id="UZAH01001948">
    <property type="protein sequence ID" value="VDO20509.1"/>
    <property type="molecule type" value="Genomic_DNA"/>
</dbReference>
<dbReference type="OrthoDB" id="5842760at2759"/>
<reference evidence="3" key="2">
    <citation type="submission" date="2019-09" db="UniProtKB">
        <authorList>
            <consortium name="WormBaseParasite"/>
        </authorList>
    </citation>
    <scope>IDENTIFICATION</scope>
</reference>
<sequence length="88" mass="10402">MHLEIPGGRFHNGIDHIIFNRKYCLTDVSVVPKPYTGPDHRLRARFRFSRQGEKAAKFKKRSPRTTMNWDLYTSLACLWKDTLREPRA</sequence>
<keyword evidence="2" id="KW-1185">Reference proteome</keyword>
<protein>
    <submittedName>
        <fullName evidence="3">Transposase</fullName>
    </submittedName>
</protein>
<accession>A0A3P7TJP6</accession>
<dbReference type="AlphaFoldDB" id="A0A183F663"/>
<organism evidence="2 3">
    <name type="scientific">Heligmosomoides polygyrus</name>
    <name type="common">Parasitic roundworm</name>
    <dbReference type="NCBI Taxonomy" id="6339"/>
    <lineage>
        <taxon>Eukaryota</taxon>
        <taxon>Metazoa</taxon>
        <taxon>Ecdysozoa</taxon>
        <taxon>Nematoda</taxon>
        <taxon>Chromadorea</taxon>
        <taxon>Rhabditida</taxon>
        <taxon>Rhabditina</taxon>
        <taxon>Rhabditomorpha</taxon>
        <taxon>Strongyloidea</taxon>
        <taxon>Heligmosomidae</taxon>
        <taxon>Heligmosomoides</taxon>
    </lineage>
</organism>
<proteinExistence type="predicted"/>
<reference evidence="1 2" key="1">
    <citation type="submission" date="2018-11" db="EMBL/GenBank/DDBJ databases">
        <authorList>
            <consortium name="Pathogen Informatics"/>
        </authorList>
    </citation>
    <scope>NUCLEOTIDE SEQUENCE [LARGE SCALE GENOMIC DNA]</scope>
</reference>
<gene>
    <name evidence="1" type="ORF">HPBE_LOCUS1656</name>
</gene>
<evidence type="ECO:0000313" key="3">
    <source>
        <dbReference type="WBParaSite" id="HPBE_0000165501-mRNA-1"/>
    </source>
</evidence>
<name>A0A183F663_HELPZ</name>
<dbReference type="WBParaSite" id="HPBE_0000165501-mRNA-1">
    <property type="protein sequence ID" value="HPBE_0000165501-mRNA-1"/>
    <property type="gene ID" value="HPBE_0000165501"/>
</dbReference>
<evidence type="ECO:0000313" key="1">
    <source>
        <dbReference type="EMBL" id="VDO20509.1"/>
    </source>
</evidence>
<accession>A0A183F663</accession>
<evidence type="ECO:0000313" key="2">
    <source>
        <dbReference type="Proteomes" id="UP000050761"/>
    </source>
</evidence>
<dbReference type="Proteomes" id="UP000050761">
    <property type="component" value="Unassembled WGS sequence"/>
</dbReference>